<keyword evidence="1" id="KW-0812">Transmembrane</keyword>
<evidence type="ECO:0000256" key="1">
    <source>
        <dbReference type="SAM" id="Phobius"/>
    </source>
</evidence>
<keyword evidence="1" id="KW-0472">Membrane</keyword>
<dbReference type="RefSeq" id="WP_113881208.1">
    <property type="nucleotide sequence ID" value="NZ_QNSF01000001.1"/>
</dbReference>
<reference evidence="2 3" key="1">
    <citation type="submission" date="2018-06" db="EMBL/GenBank/DDBJ databases">
        <title>Freshwater and sediment microbial communities from various areas in North America, analyzing microbe dynamics in response to fracking.</title>
        <authorList>
            <person name="Lamendella R."/>
        </authorList>
    </citation>
    <scope>NUCLEOTIDE SEQUENCE [LARGE SCALE GENOMIC DNA]</scope>
    <source>
        <strain evidence="2 3">14_TX</strain>
    </source>
</reference>
<dbReference type="Proteomes" id="UP000252731">
    <property type="component" value="Unassembled WGS sequence"/>
</dbReference>
<organism evidence="2 3">
    <name type="scientific">Cytobacillus firmus</name>
    <name type="common">Bacillus firmus</name>
    <dbReference type="NCBI Taxonomy" id="1399"/>
    <lineage>
        <taxon>Bacteria</taxon>
        <taxon>Bacillati</taxon>
        <taxon>Bacillota</taxon>
        <taxon>Bacilli</taxon>
        <taxon>Bacillales</taxon>
        <taxon>Bacillaceae</taxon>
        <taxon>Cytobacillus</taxon>
    </lineage>
</organism>
<name>A0A366K4S0_CYTFI</name>
<feature type="transmembrane region" description="Helical" evidence="1">
    <location>
        <begin position="78"/>
        <end position="99"/>
    </location>
</feature>
<accession>A0A366K4S0</accession>
<dbReference type="EMBL" id="QNSF01000001">
    <property type="protein sequence ID" value="RBP96710.1"/>
    <property type="molecule type" value="Genomic_DNA"/>
</dbReference>
<keyword evidence="1" id="KW-1133">Transmembrane helix</keyword>
<proteinExistence type="predicted"/>
<comment type="caution">
    <text evidence="2">The sequence shown here is derived from an EMBL/GenBank/DDBJ whole genome shotgun (WGS) entry which is preliminary data.</text>
</comment>
<keyword evidence="3" id="KW-1185">Reference proteome</keyword>
<feature type="transmembrane region" description="Helical" evidence="1">
    <location>
        <begin position="42"/>
        <end position="58"/>
    </location>
</feature>
<feature type="transmembrane region" description="Helical" evidence="1">
    <location>
        <begin position="133"/>
        <end position="155"/>
    </location>
</feature>
<gene>
    <name evidence="2" type="ORF">DFO70_101526</name>
</gene>
<sequence>MEIQEILEWAFQRHLNPLSWYIRPVFLIVLVYFAYKRSLKGVIITFVLMMSSMVWFPAPETINQQMQAVLEYEQMLLSNPISASFTIDLMMVFVVLILMSFWKHSLILGLIILNVTLVGKVGLSLLFTGENGWAPLGNTIFGLILINGTGAFIMYRKRKNKLVKE</sequence>
<feature type="transmembrane region" description="Helical" evidence="1">
    <location>
        <begin position="106"/>
        <end position="127"/>
    </location>
</feature>
<feature type="transmembrane region" description="Helical" evidence="1">
    <location>
        <begin position="18"/>
        <end position="35"/>
    </location>
</feature>
<protein>
    <submittedName>
        <fullName evidence="2">Uncharacterized protein</fullName>
    </submittedName>
</protein>
<evidence type="ECO:0000313" key="2">
    <source>
        <dbReference type="EMBL" id="RBP96710.1"/>
    </source>
</evidence>
<dbReference type="OrthoDB" id="3425563at2"/>
<evidence type="ECO:0000313" key="3">
    <source>
        <dbReference type="Proteomes" id="UP000252731"/>
    </source>
</evidence>
<dbReference type="AlphaFoldDB" id="A0A366K4S0"/>